<feature type="compositionally biased region" description="Basic and acidic residues" evidence="6">
    <location>
        <begin position="2071"/>
        <end position="2106"/>
    </location>
</feature>
<dbReference type="Pfam" id="PF13832">
    <property type="entry name" value="zf-HC5HC2H_2"/>
    <property type="match status" value="1"/>
</dbReference>
<dbReference type="GO" id="GO:0008270">
    <property type="term" value="F:zinc ion binding"/>
    <property type="evidence" value="ECO:0007669"/>
    <property type="project" value="UniProtKB-KW"/>
</dbReference>
<dbReference type="InterPro" id="IPR043151">
    <property type="entry name" value="BAH_sf"/>
</dbReference>
<feature type="compositionally biased region" description="Low complexity" evidence="6">
    <location>
        <begin position="1980"/>
        <end position="1998"/>
    </location>
</feature>
<feature type="compositionally biased region" description="Basic and acidic residues" evidence="6">
    <location>
        <begin position="133"/>
        <end position="143"/>
    </location>
</feature>
<dbReference type="PANTHER" id="PTHR47672:SF1">
    <property type="entry name" value="E3 UBIQUITIN-PROTEIN LIGASE SNT2"/>
    <property type="match status" value="1"/>
</dbReference>
<dbReference type="Gene3D" id="2.30.30.490">
    <property type="match status" value="1"/>
</dbReference>
<dbReference type="SUPFAM" id="SSF57903">
    <property type="entry name" value="FYVE/PHD zinc finger"/>
    <property type="match status" value="2"/>
</dbReference>
<evidence type="ECO:0000256" key="2">
    <source>
        <dbReference type="ARBA" id="ARBA00022771"/>
    </source>
</evidence>
<accession>A0A9W7VYU5</accession>
<dbReference type="PROSITE" id="PS50016">
    <property type="entry name" value="ZF_PHD_2"/>
    <property type="match status" value="2"/>
</dbReference>
<dbReference type="InterPro" id="IPR009057">
    <property type="entry name" value="Homeodomain-like_sf"/>
</dbReference>
<feature type="compositionally biased region" description="Pro residues" evidence="6">
    <location>
        <begin position="1513"/>
        <end position="1527"/>
    </location>
</feature>
<dbReference type="InterPro" id="IPR029617">
    <property type="entry name" value="Snt2"/>
</dbReference>
<dbReference type="SMART" id="SM00249">
    <property type="entry name" value="PHD"/>
    <property type="match status" value="3"/>
</dbReference>
<dbReference type="PANTHER" id="PTHR47672">
    <property type="entry name" value="E3 UBIQUITIN-PROTEIN LIGASE SNT2"/>
    <property type="match status" value="1"/>
</dbReference>
<dbReference type="InterPro" id="IPR013083">
    <property type="entry name" value="Znf_RING/FYVE/PHD"/>
</dbReference>
<feature type="compositionally biased region" description="Pro residues" evidence="6">
    <location>
        <begin position="933"/>
        <end position="951"/>
    </location>
</feature>
<dbReference type="OrthoDB" id="336088at2759"/>
<feature type="domain" description="PHD-type" evidence="10">
    <location>
        <begin position="1061"/>
        <end position="1191"/>
    </location>
</feature>
<dbReference type="InterPro" id="IPR034732">
    <property type="entry name" value="EPHD"/>
</dbReference>
<feature type="compositionally biased region" description="Low complexity" evidence="6">
    <location>
        <begin position="1755"/>
        <end position="1773"/>
    </location>
</feature>
<feature type="region of interest" description="Disordered" evidence="6">
    <location>
        <begin position="98"/>
        <end position="196"/>
    </location>
</feature>
<feature type="region of interest" description="Disordered" evidence="6">
    <location>
        <begin position="2247"/>
        <end position="2282"/>
    </location>
</feature>
<keyword evidence="1" id="KW-0479">Metal-binding</keyword>
<evidence type="ECO:0000313" key="12">
    <source>
        <dbReference type="Proteomes" id="UP001138500"/>
    </source>
</evidence>
<feature type="compositionally biased region" description="Pro residues" evidence="6">
    <location>
        <begin position="1999"/>
        <end position="2010"/>
    </location>
</feature>
<feature type="region of interest" description="Disordered" evidence="6">
    <location>
        <begin position="887"/>
        <end position="951"/>
    </location>
</feature>
<dbReference type="PROSITE" id="PS51038">
    <property type="entry name" value="BAH"/>
    <property type="match status" value="1"/>
</dbReference>
<feature type="compositionally biased region" description="Basic and acidic residues" evidence="6">
    <location>
        <begin position="1293"/>
        <end position="1311"/>
    </location>
</feature>
<feature type="domain" description="ELM2" evidence="9">
    <location>
        <begin position="523"/>
        <end position="682"/>
    </location>
</feature>
<dbReference type="InterPro" id="IPR019787">
    <property type="entry name" value="Znf_PHD-finger"/>
</dbReference>
<reference evidence="11 12" key="2">
    <citation type="journal article" date="2021" name="Curr. Genet.">
        <title>Genetic response to nitrogen starvation in the aggressive Eucalyptus foliar pathogen Teratosphaeria destructans.</title>
        <authorList>
            <person name="Havenga M."/>
            <person name="Wingfield B.D."/>
            <person name="Wingfield M.J."/>
            <person name="Dreyer L.L."/>
            <person name="Roets F."/>
            <person name="Aylward J."/>
        </authorList>
    </citation>
    <scope>NUCLEOTIDE SEQUENCE [LARGE SCALE GENOMIC DNA]</scope>
    <source>
        <strain evidence="11">CMW44962</strain>
    </source>
</reference>
<dbReference type="GO" id="GO:0003682">
    <property type="term" value="F:chromatin binding"/>
    <property type="evidence" value="ECO:0007669"/>
    <property type="project" value="InterPro"/>
</dbReference>
<evidence type="ECO:0000256" key="3">
    <source>
        <dbReference type="ARBA" id="ARBA00022833"/>
    </source>
</evidence>
<keyword evidence="2 5" id="KW-0863">Zinc-finger</keyword>
<comment type="caution">
    <text evidence="11">The sequence shown here is derived from an EMBL/GenBank/DDBJ whole genome shotgun (WGS) entry which is preliminary data.</text>
</comment>
<dbReference type="GO" id="GO:0004842">
    <property type="term" value="F:ubiquitin-protein transferase activity"/>
    <property type="evidence" value="ECO:0007669"/>
    <property type="project" value="TreeGrafter"/>
</dbReference>
<evidence type="ECO:0000256" key="1">
    <source>
        <dbReference type="ARBA" id="ARBA00022723"/>
    </source>
</evidence>
<feature type="compositionally biased region" description="Polar residues" evidence="6">
    <location>
        <begin position="1596"/>
        <end position="1613"/>
    </location>
</feature>
<feature type="region of interest" description="Disordered" evidence="6">
    <location>
        <begin position="16"/>
        <end position="77"/>
    </location>
</feature>
<dbReference type="InterPro" id="IPR000949">
    <property type="entry name" value="ELM2_dom"/>
</dbReference>
<feature type="region of interest" description="Disordered" evidence="6">
    <location>
        <begin position="1328"/>
        <end position="1349"/>
    </location>
</feature>
<feature type="region of interest" description="Disordered" evidence="6">
    <location>
        <begin position="579"/>
        <end position="605"/>
    </location>
</feature>
<feature type="compositionally biased region" description="Pro residues" evidence="6">
    <location>
        <begin position="1741"/>
        <end position="1754"/>
    </location>
</feature>
<dbReference type="SUPFAM" id="SSF46689">
    <property type="entry name" value="Homeodomain-like"/>
    <property type="match status" value="1"/>
</dbReference>
<dbReference type="Pfam" id="PF13565">
    <property type="entry name" value="HTH_32"/>
    <property type="match status" value="1"/>
</dbReference>
<keyword evidence="4" id="KW-0539">Nucleus</keyword>
<feature type="compositionally biased region" description="Polar residues" evidence="6">
    <location>
        <begin position="1530"/>
        <end position="1545"/>
    </location>
</feature>
<dbReference type="Pfam" id="PF01426">
    <property type="entry name" value="BAH"/>
    <property type="match status" value="1"/>
</dbReference>
<evidence type="ECO:0000256" key="4">
    <source>
        <dbReference type="ARBA" id="ARBA00023242"/>
    </source>
</evidence>
<organism evidence="11 12">
    <name type="scientific">Teratosphaeria destructans</name>
    <dbReference type="NCBI Taxonomy" id="418781"/>
    <lineage>
        <taxon>Eukaryota</taxon>
        <taxon>Fungi</taxon>
        <taxon>Dikarya</taxon>
        <taxon>Ascomycota</taxon>
        <taxon>Pezizomycotina</taxon>
        <taxon>Dothideomycetes</taxon>
        <taxon>Dothideomycetidae</taxon>
        <taxon>Mycosphaerellales</taxon>
        <taxon>Teratosphaeriaceae</taxon>
        <taxon>Teratosphaeria</taxon>
    </lineage>
</organism>
<protein>
    <submittedName>
        <fullName evidence="11">Bromo adjacent homology domain</fullName>
    </submittedName>
</protein>
<dbReference type="Proteomes" id="UP001138500">
    <property type="component" value="Unassembled WGS sequence"/>
</dbReference>
<feature type="compositionally biased region" description="Low complexity" evidence="6">
    <location>
        <begin position="171"/>
        <end position="196"/>
    </location>
</feature>
<name>A0A9W7VYU5_9PEZI</name>
<feature type="region of interest" description="Disordered" evidence="6">
    <location>
        <begin position="1256"/>
        <end position="1311"/>
    </location>
</feature>
<dbReference type="GO" id="GO:0048189">
    <property type="term" value="C:Lid2 complex"/>
    <property type="evidence" value="ECO:0007669"/>
    <property type="project" value="TreeGrafter"/>
</dbReference>
<keyword evidence="3" id="KW-0862">Zinc</keyword>
<evidence type="ECO:0000259" key="10">
    <source>
        <dbReference type="PROSITE" id="PS51805"/>
    </source>
</evidence>
<dbReference type="Gene3D" id="3.30.40.10">
    <property type="entry name" value="Zinc/RING finger domain, C3HC4 (zinc finger)"/>
    <property type="match status" value="2"/>
</dbReference>
<feature type="region of interest" description="Disordered" evidence="6">
    <location>
        <begin position="1933"/>
        <end position="2023"/>
    </location>
</feature>
<sequence>MASTGFQAVNARSVSQISGRLGATPPTAQSQPDTTFAVAPSRSQTPQSSANAPQVPAPGGGIDNMMAESATYGTRSRNRAGNARINYAEDQEMDFEFSSAATTTSKKKSANELSHAGNETTINGQRATNGARSNDKTSEKQKDPTPAASTEPASLSKKRKAAGNLSQHAQTPPASSTPAPSVAMRKSAASAAAGSTMARETNLMTFTKHKSCLNKKGELVADDGTKLCVNDHVYLVCEPPGEPYYLCRIMEFLHVDNDDPSSPVDSIRVNWYYRPRDVQRFNSDSRLVYATMHSDMCPITSLRGRCTIKHKSEIADLDAFRKERDSFYFSQVFDRFIRRWYECIPVKQIINVPERVKKALDERWKFIVVEIGRVKELTSAVKTCKRCARFCASNDSVDCAICKNSYHMNCVQPPLPKKPSRGFAWACGPCSRASERKLEARNTPTVSEDVTEAEEEPVEEEPPASNDSTRAPSPNGDDIVIDQHPATQAEIALAKMWPMRYLGIHCRVEDALQYDDRAIYPRASSRLGPRHQANVNVWHGHPVELVKPAEIKKRYNKSSTSHKKDGKLTKETIAALEADREEKAKRPKWVQDEPPGYVARGEDYPDDDPRCTAKLMWKMPEEAPAGVEKSRFVDDYVRKAQQYSRVIGVPPFGTNFLDKMLELLTACKYDTAAASSKLSQIDRKKDLHEPVLTKSDLVKFEEGVAKYGSEHRLIRLHMKTNIPNSDIVRFYYLWKKTPKGREIWGNYGGRKGSKRKIESDSGAKIQAEVAHDADDSAFDADKAIKRHRGFVCKFCNTAHARQWRKAPGVSPGQTVMSDARTGNKDKKEKLLLALCLRCAGLWRKYAIQWEDIDEVAKKVAQGGGRAFKRRIDEELLRELIAANEAANAPPEPLAVPSIEHPGEPPKKKSKMDSSAASAAPTPPDPVKKREKPAPVPTPPKEPTPPPPPIIPNQPVWKTLPCAICNSLENTIECAHCKLTIHRRCFGVREDEGNRPDGSVHWICEQCQNDRHPDVSTDYACCLCLTEETLVDLVEPPKVSHKKKTDREREKERMEKELADGMRTEYCNRQLSLHRPVLPREPLKKTTGNNWVHVQCAVWTPEIRFSDAEKLEVAEGFQMIPPQRYEAVCKLCKNKDHNNKVREDAGACVSCFQCQANFHASCAWEAGYQFGFDVTPVKNSRKDQVITAKLGEETGLVVAGIWCKEHVIKSIIHPVNEVVDETGKTALQVFVENYKQADLALTGTVRKANLAQLTKEKGQQAVTGAQNGNRRESAAHGVAVGARRGARNSLATDTKSEAQDAKTDAGEDAQNERRCVKCDVDVTPKWHLVVKEQEPPTKEPTPAPSPPKRRLSMTLGEIADLERQRSQEAGRSSTSAVDITGAPVPRPPSDPARPAQNIRFMPPGASGRAWDGMHNRSSPRPANGDVPLGDQPAAQSAQVVHPEPGVPHSNGEIARPPFDEDPGNSVYHSSGLPRFQNPALRTTPPPESKEEKPEPQGPQEWMCHKCFVKRKVDPTPPPSPSKPEPAVSPPRQFSMQLEWNRTSTNAPHLPRDGPVRMPWDDPPPSSRPTPLPSDSTGRTPWSDATRPSQAPPPSVNGMGSQPPTFGSHAASQGSGYPPYGSQPNGYHVPPPVPAHHARQTSFGYGPPPPVNGQFGQHPHNRSPMPGYPPVSQPMTNGIHSPHAGHPNMQSPGFGPSVAPQHHPFPPRRTESPFSSQLPPIGQPLHSSPQAMFNRPDAITHSPAPPQPPHHQPPPAQQQQSQQSSAQPRQQQAPSNPNIDPALTSGTPAPPSDSQQTRLTTPPAGQTNGSVPANLGPGGASASPSKAYSEEQRATVRGLLEAGTDEDTIEKQTGVSDRTIRRWKLELERTGRIGKPPESRTGRHRVLNPEVEAALFEHVKEKPDMSVDDMLWWLYDTYKLVVGTRTIRRVFERKGDKVKGKAKGGSVAGAGEEHDNDDGNDAADQPQSSIGVPYQSPYAPMQTAAQNAEQQLQQAFQQQQPPQPQTPYPPLPNMESELPEDEETVQLQLQQIALQKREVELKLKLRRMQQGRGTPGKKLATPQTPSSLYNPEAHPEPTGPKRDSRSKKKIEESKKRTAERQERMLRDLERRSRRRDHLTAEWVQSKDIWPLRAQGMLADLMHQYGTYAFSQNNVDTFEAMYRDLYQLVDLQKGDWVPQVHDELLRERMKRKMAQLRSKMQKTGEIIGRTDAYGGWQRAENYTGQAAGEDMGDESELQDPSLIDATLQDPSMQQQPMHHDQTLQAQAGAAQMQHVQQQEPSQHEQIQYEPLADHQMHQHAQMPYGAASALMGHAAPSYPAMMHHPHQQMLPYNMDAMQPQGMQNQEGMAM</sequence>
<feature type="compositionally biased region" description="Acidic residues" evidence="6">
    <location>
        <begin position="449"/>
        <end position="462"/>
    </location>
</feature>
<dbReference type="SMART" id="SM00439">
    <property type="entry name" value="BAH"/>
    <property type="match status" value="1"/>
</dbReference>
<feature type="compositionally biased region" description="Pro residues" evidence="6">
    <location>
        <begin position="1559"/>
        <end position="1570"/>
    </location>
</feature>
<feature type="compositionally biased region" description="Polar residues" evidence="6">
    <location>
        <begin position="1782"/>
        <end position="1809"/>
    </location>
</feature>
<feature type="domain" description="PHD-type" evidence="7">
    <location>
        <begin position="958"/>
        <end position="1009"/>
    </location>
</feature>
<evidence type="ECO:0000259" key="8">
    <source>
        <dbReference type="PROSITE" id="PS51038"/>
    </source>
</evidence>
<feature type="region of interest" description="Disordered" evidence="6">
    <location>
        <begin position="1361"/>
        <end position="1831"/>
    </location>
</feature>
<evidence type="ECO:0000256" key="5">
    <source>
        <dbReference type="PROSITE-ProRule" id="PRU00146"/>
    </source>
</evidence>
<dbReference type="InterPro" id="IPR001025">
    <property type="entry name" value="BAH_dom"/>
</dbReference>
<evidence type="ECO:0000259" key="9">
    <source>
        <dbReference type="PROSITE" id="PS51156"/>
    </source>
</evidence>
<dbReference type="GO" id="GO:0036205">
    <property type="term" value="P:histone catabolic process"/>
    <property type="evidence" value="ECO:0007669"/>
    <property type="project" value="TreeGrafter"/>
</dbReference>
<dbReference type="EMBL" id="RIBY02002422">
    <property type="protein sequence ID" value="KAH9815672.1"/>
    <property type="molecule type" value="Genomic_DNA"/>
</dbReference>
<evidence type="ECO:0000313" key="11">
    <source>
        <dbReference type="EMBL" id="KAH9815672.1"/>
    </source>
</evidence>
<evidence type="ECO:0000256" key="6">
    <source>
        <dbReference type="SAM" id="MobiDB-lite"/>
    </source>
</evidence>
<proteinExistence type="predicted"/>
<dbReference type="InterPro" id="IPR011011">
    <property type="entry name" value="Znf_FYVE_PHD"/>
</dbReference>
<dbReference type="CDD" id="cd15571">
    <property type="entry name" value="ePHD"/>
    <property type="match status" value="1"/>
</dbReference>
<keyword evidence="12" id="KW-1185">Reference proteome</keyword>
<gene>
    <name evidence="11" type="ORF">Tdes44962_MAKER00918</name>
</gene>
<feature type="region of interest" description="Disordered" evidence="6">
    <location>
        <begin position="2044"/>
        <end position="2106"/>
    </location>
</feature>
<dbReference type="Pfam" id="PF00628">
    <property type="entry name" value="PHD"/>
    <property type="match status" value="2"/>
</dbReference>
<evidence type="ECO:0000259" key="7">
    <source>
        <dbReference type="PROSITE" id="PS50016"/>
    </source>
</evidence>
<feature type="compositionally biased region" description="Polar residues" evidence="6">
    <location>
        <begin position="41"/>
        <end position="52"/>
    </location>
</feature>
<dbReference type="InterPro" id="IPR001965">
    <property type="entry name" value="Znf_PHD"/>
</dbReference>
<feature type="compositionally biased region" description="Polar residues" evidence="6">
    <location>
        <begin position="117"/>
        <end position="132"/>
    </location>
</feature>
<dbReference type="PROSITE" id="PS51156">
    <property type="entry name" value="ELM2"/>
    <property type="match status" value="1"/>
</dbReference>
<dbReference type="Gene3D" id="1.10.10.60">
    <property type="entry name" value="Homeodomain-like"/>
    <property type="match status" value="1"/>
</dbReference>
<dbReference type="FunFam" id="2.30.30.490:FF:000018">
    <property type="entry name" value="Lid2 complex component snt2"/>
    <property type="match status" value="1"/>
</dbReference>
<feature type="domain" description="PHD-type" evidence="7">
    <location>
        <begin position="381"/>
        <end position="433"/>
    </location>
</feature>
<feature type="region of interest" description="Disordered" evidence="6">
    <location>
        <begin position="438"/>
        <end position="481"/>
    </location>
</feature>
<dbReference type="PROSITE" id="PS51805">
    <property type="entry name" value="EPHD"/>
    <property type="match status" value="1"/>
</dbReference>
<reference evidence="11 12" key="1">
    <citation type="journal article" date="2018" name="IMA Fungus">
        <title>IMA Genome-F 10: Nine draft genome sequences of Claviceps purpurea s.lat., including C. arundinis, C. humidiphila, and C. cf. spartinae, pseudomolecules for the pitch canker pathogen Fusarium circinatum, draft genome of Davidsoniella eucalypti, Grosmannia galeiformis, Quambalaria eucalypti, and Teratosphaeria destructans.</title>
        <authorList>
            <person name="Wingfield B.D."/>
            <person name="Liu M."/>
            <person name="Nguyen H.D."/>
            <person name="Lane F.A."/>
            <person name="Morgan S.W."/>
            <person name="De Vos L."/>
            <person name="Wilken P.M."/>
            <person name="Duong T.A."/>
            <person name="Aylward J."/>
            <person name="Coetzee M.P."/>
            <person name="Dadej K."/>
            <person name="De Beer Z.W."/>
            <person name="Findlay W."/>
            <person name="Havenga M."/>
            <person name="Kolarik M."/>
            <person name="Menzies J.G."/>
            <person name="Naidoo K."/>
            <person name="Pochopski O."/>
            <person name="Shoukouhi P."/>
            <person name="Santana Q.C."/>
            <person name="Seifert K.A."/>
            <person name="Soal N."/>
            <person name="Steenkamp E.T."/>
            <person name="Tatham C.T."/>
            <person name="van der Nest M.A."/>
            <person name="Wingfield M.J."/>
        </authorList>
    </citation>
    <scope>NUCLEOTIDE SEQUENCE [LARGE SCALE GENOMIC DNA]</scope>
    <source>
        <strain evidence="11">CMW44962</strain>
    </source>
</reference>
<dbReference type="CDD" id="cd15497">
    <property type="entry name" value="PHD1_Snt2p_like"/>
    <property type="match status" value="1"/>
</dbReference>
<feature type="compositionally biased region" description="Low complexity" evidence="6">
    <location>
        <begin position="2268"/>
        <end position="2282"/>
    </location>
</feature>
<feature type="domain" description="BAH" evidence="8">
    <location>
        <begin position="225"/>
        <end position="344"/>
    </location>
</feature>